<proteinExistence type="predicted"/>
<dbReference type="AlphaFoldDB" id="A0AA40KS32"/>
<dbReference type="Proteomes" id="UP001177670">
    <property type="component" value="Unassembled WGS sequence"/>
</dbReference>
<keyword evidence="3" id="KW-1185">Reference proteome</keyword>
<reference evidence="2" key="1">
    <citation type="submission" date="2021-10" db="EMBL/GenBank/DDBJ databases">
        <title>Melipona bicolor Genome sequencing and assembly.</title>
        <authorList>
            <person name="Araujo N.S."/>
            <person name="Arias M.C."/>
        </authorList>
    </citation>
    <scope>NUCLEOTIDE SEQUENCE</scope>
    <source>
        <strain evidence="2">USP_2M_L1-L4_2017</strain>
        <tissue evidence="2">Whole body</tissue>
    </source>
</reference>
<sequence length="197" mass="21846">MIKKLFCHFATELLGCDLRFLGKFYQILASLPNSHAWSFSLQQVHHHVPVRQLREQRLGGGGGVLGGLLQQRAEPAHLRVLQPGLPGGVQEDAGELLRGARPGPRPSPSAPEAGPRAQQRVLGAAREQSAESQRDDQRPHRGVHLSLEQWPLVQHWRPHVLSNSRGLFLRGLSLTADLRKSSVRSSKLSIRARYLIA</sequence>
<dbReference type="EMBL" id="JAHYIQ010000007">
    <property type="protein sequence ID" value="KAK1130736.1"/>
    <property type="molecule type" value="Genomic_DNA"/>
</dbReference>
<evidence type="ECO:0000256" key="1">
    <source>
        <dbReference type="SAM" id="MobiDB-lite"/>
    </source>
</evidence>
<evidence type="ECO:0000313" key="3">
    <source>
        <dbReference type="Proteomes" id="UP001177670"/>
    </source>
</evidence>
<feature type="compositionally biased region" description="Basic and acidic residues" evidence="1">
    <location>
        <begin position="128"/>
        <end position="139"/>
    </location>
</feature>
<name>A0AA40KS32_9HYME</name>
<evidence type="ECO:0000313" key="2">
    <source>
        <dbReference type="EMBL" id="KAK1130736.1"/>
    </source>
</evidence>
<protein>
    <submittedName>
        <fullName evidence="2">Uncharacterized protein</fullName>
    </submittedName>
</protein>
<organism evidence="2 3">
    <name type="scientific">Melipona bicolor</name>
    <dbReference type="NCBI Taxonomy" id="60889"/>
    <lineage>
        <taxon>Eukaryota</taxon>
        <taxon>Metazoa</taxon>
        <taxon>Ecdysozoa</taxon>
        <taxon>Arthropoda</taxon>
        <taxon>Hexapoda</taxon>
        <taxon>Insecta</taxon>
        <taxon>Pterygota</taxon>
        <taxon>Neoptera</taxon>
        <taxon>Endopterygota</taxon>
        <taxon>Hymenoptera</taxon>
        <taxon>Apocrita</taxon>
        <taxon>Aculeata</taxon>
        <taxon>Apoidea</taxon>
        <taxon>Anthophila</taxon>
        <taxon>Apidae</taxon>
        <taxon>Melipona</taxon>
    </lineage>
</organism>
<feature type="region of interest" description="Disordered" evidence="1">
    <location>
        <begin position="91"/>
        <end position="141"/>
    </location>
</feature>
<comment type="caution">
    <text evidence="2">The sequence shown here is derived from an EMBL/GenBank/DDBJ whole genome shotgun (WGS) entry which is preliminary data.</text>
</comment>
<accession>A0AA40KS32</accession>
<gene>
    <name evidence="2" type="ORF">K0M31_018849</name>
</gene>